<dbReference type="GO" id="GO:0000445">
    <property type="term" value="C:THO complex part of transcription export complex"/>
    <property type="evidence" value="ECO:0007669"/>
    <property type="project" value="TreeGrafter"/>
</dbReference>
<dbReference type="OrthoDB" id="20582at2759"/>
<evidence type="ECO:0000256" key="4">
    <source>
        <dbReference type="SAM" id="Coils"/>
    </source>
</evidence>
<evidence type="ECO:0008006" key="7">
    <source>
        <dbReference type="Google" id="ProtNLM"/>
    </source>
</evidence>
<keyword evidence="4" id="KW-0175">Coiled coil</keyword>
<dbReference type="EMBL" id="JAESVG020000010">
    <property type="protein sequence ID" value="KAG8622984.1"/>
    <property type="molecule type" value="Genomic_DNA"/>
</dbReference>
<reference evidence="5" key="1">
    <citation type="submission" date="2021-07" db="EMBL/GenBank/DDBJ databases">
        <title>Elsinoe batatas strain:CRI-CJ2 Genome sequencing and assembly.</title>
        <authorList>
            <person name="Huang L."/>
        </authorList>
    </citation>
    <scope>NUCLEOTIDE SEQUENCE</scope>
    <source>
        <strain evidence="5">CRI-CJ2</strain>
    </source>
</reference>
<organism evidence="5 6">
    <name type="scientific">Elsinoe batatas</name>
    <dbReference type="NCBI Taxonomy" id="2601811"/>
    <lineage>
        <taxon>Eukaryota</taxon>
        <taxon>Fungi</taxon>
        <taxon>Dikarya</taxon>
        <taxon>Ascomycota</taxon>
        <taxon>Pezizomycotina</taxon>
        <taxon>Dothideomycetes</taxon>
        <taxon>Dothideomycetidae</taxon>
        <taxon>Myriangiales</taxon>
        <taxon>Elsinoaceae</taxon>
        <taxon>Elsinoe</taxon>
    </lineage>
</organism>
<dbReference type="InterPro" id="IPR019163">
    <property type="entry name" value="THO_Thoc5"/>
</dbReference>
<dbReference type="GO" id="GO:0003729">
    <property type="term" value="F:mRNA binding"/>
    <property type="evidence" value="ECO:0007669"/>
    <property type="project" value="TreeGrafter"/>
</dbReference>
<name>A0A8K0KSF0_9PEZI</name>
<comment type="caution">
    <text evidence="5">The sequence shown here is derived from an EMBL/GenBank/DDBJ whole genome shotgun (WGS) entry which is preliminary data.</text>
</comment>
<feature type="coiled-coil region" evidence="4">
    <location>
        <begin position="156"/>
        <end position="211"/>
    </location>
</feature>
<sequence length="238" mass="27685">MDTSPINDENLLRVLATAQQTRAHCLSMLQFLEEHKQSSQEPSQEDALALSRLQKQLTSHLSLLRGHHRRAVYSARLSKSDTAEIKTEIDSLHLSLQNLFYEQRHLLGEIQGCEDYPHSYTSLSLQDEEAFLDRMVSSNAEDGSDKWAFKVSLTPHEYMVARIKDEKEERQRLEKERQELLKKKVELIKRNEGYRKELEKVDKEVETWLEARSKVEKLFEDKLGKEVKVASMEMDVAA</sequence>
<keyword evidence="6" id="KW-1185">Reference proteome</keyword>
<evidence type="ECO:0000313" key="6">
    <source>
        <dbReference type="Proteomes" id="UP000809789"/>
    </source>
</evidence>
<evidence type="ECO:0000256" key="3">
    <source>
        <dbReference type="ARBA" id="ARBA00023242"/>
    </source>
</evidence>
<dbReference type="GO" id="GO:0006406">
    <property type="term" value="P:mRNA export from nucleus"/>
    <property type="evidence" value="ECO:0007669"/>
    <property type="project" value="TreeGrafter"/>
</dbReference>
<dbReference type="PANTHER" id="PTHR13375:SF3">
    <property type="entry name" value="THO COMPLEX SUBUNIT 5 HOMOLOG"/>
    <property type="match status" value="1"/>
</dbReference>
<keyword evidence="3" id="KW-0539">Nucleus</keyword>
<protein>
    <recommendedName>
        <fullName evidence="7">Fms interacting protein</fullName>
    </recommendedName>
</protein>
<evidence type="ECO:0000313" key="5">
    <source>
        <dbReference type="EMBL" id="KAG8622984.1"/>
    </source>
</evidence>
<gene>
    <name evidence="5" type="ORF">KVT40_007960</name>
</gene>
<comment type="similarity">
    <text evidence="2">Belongs to the THOC5 family.</text>
</comment>
<evidence type="ECO:0000256" key="2">
    <source>
        <dbReference type="ARBA" id="ARBA00008044"/>
    </source>
</evidence>
<proteinExistence type="inferred from homology"/>
<dbReference type="Pfam" id="PF09766">
    <property type="entry name" value="FmiP_Thoc5"/>
    <property type="match status" value="1"/>
</dbReference>
<comment type="subcellular location">
    <subcellularLocation>
        <location evidence="1">Nucleus</location>
    </subcellularLocation>
</comment>
<accession>A0A8K0KSF0</accession>
<dbReference type="AlphaFoldDB" id="A0A8K0KSF0"/>
<dbReference type="Proteomes" id="UP000809789">
    <property type="component" value="Unassembled WGS sequence"/>
</dbReference>
<dbReference type="PANTHER" id="PTHR13375">
    <property type="entry name" value="FMS INTERACTING PROTEIN"/>
    <property type="match status" value="1"/>
</dbReference>
<evidence type="ECO:0000256" key="1">
    <source>
        <dbReference type="ARBA" id="ARBA00004123"/>
    </source>
</evidence>